<feature type="compositionally biased region" description="Basic and acidic residues" evidence="1">
    <location>
        <begin position="396"/>
        <end position="408"/>
    </location>
</feature>
<dbReference type="InterPro" id="IPR031367">
    <property type="entry name" value="CCDC24"/>
</dbReference>
<reference evidence="2" key="1">
    <citation type="journal article" date="2008" name="Nature">
        <title>The amphioxus genome and the evolution of the chordate karyotype.</title>
        <authorList>
            <consortium name="US DOE Joint Genome Institute (JGI-PGF)"/>
            <person name="Putnam N.H."/>
            <person name="Butts T."/>
            <person name="Ferrier D.E.K."/>
            <person name="Furlong R.F."/>
            <person name="Hellsten U."/>
            <person name="Kawashima T."/>
            <person name="Robinson-Rechavi M."/>
            <person name="Shoguchi E."/>
            <person name="Terry A."/>
            <person name="Yu J.-K."/>
            <person name="Benito-Gutierrez E.L."/>
            <person name="Dubchak I."/>
            <person name="Garcia-Fernandez J."/>
            <person name="Gibson-Brown J.J."/>
            <person name="Grigoriev I.V."/>
            <person name="Horton A.C."/>
            <person name="de Jong P.J."/>
            <person name="Jurka J."/>
            <person name="Kapitonov V.V."/>
            <person name="Kohara Y."/>
            <person name="Kuroki Y."/>
            <person name="Lindquist E."/>
            <person name="Lucas S."/>
            <person name="Osoegawa K."/>
            <person name="Pennacchio L.A."/>
            <person name="Salamov A.A."/>
            <person name="Satou Y."/>
            <person name="Sauka-Spengler T."/>
            <person name="Schmutz J."/>
            <person name="Shin-I T."/>
            <person name="Toyoda A."/>
            <person name="Bronner-Fraser M."/>
            <person name="Fujiyama A."/>
            <person name="Holland L.Z."/>
            <person name="Holland P.W.H."/>
            <person name="Satoh N."/>
            <person name="Rokhsar D.S."/>
        </authorList>
    </citation>
    <scope>NUCLEOTIDE SEQUENCE [LARGE SCALE GENOMIC DNA]</scope>
    <source>
        <strain evidence="2">S238N-H82</strain>
        <tissue evidence="2">Testes</tissue>
    </source>
</reference>
<proteinExistence type="predicted"/>
<gene>
    <name evidence="2" type="ORF">BRAFLDRAFT_63935</name>
</gene>
<feature type="region of interest" description="Disordered" evidence="1">
    <location>
        <begin position="75"/>
        <end position="97"/>
    </location>
</feature>
<dbReference type="Pfam" id="PF15669">
    <property type="entry name" value="CCDC24"/>
    <property type="match status" value="1"/>
</dbReference>
<feature type="region of interest" description="Disordered" evidence="1">
    <location>
        <begin position="380"/>
        <end position="408"/>
    </location>
</feature>
<feature type="compositionally biased region" description="Low complexity" evidence="1">
    <location>
        <begin position="145"/>
        <end position="166"/>
    </location>
</feature>
<feature type="region of interest" description="Disordered" evidence="1">
    <location>
        <begin position="139"/>
        <end position="191"/>
    </location>
</feature>
<dbReference type="PANTHER" id="PTHR28601:SF1">
    <property type="entry name" value="COILED-COIL DOMAIN-CONTAINING PROTEIN 24"/>
    <property type="match status" value="1"/>
</dbReference>
<dbReference type="eggNOG" id="ENOG502S6CH">
    <property type="taxonomic scope" value="Eukaryota"/>
</dbReference>
<dbReference type="EMBL" id="GG666471">
    <property type="protein sequence ID" value="EEN67443.1"/>
    <property type="molecule type" value="Genomic_DNA"/>
</dbReference>
<accession>C3XXI3</accession>
<dbReference type="PANTHER" id="PTHR28601">
    <property type="entry name" value="COILED-COIL DOMAIN-CONTAINING PROTEIN 24"/>
    <property type="match status" value="1"/>
</dbReference>
<dbReference type="InParanoid" id="C3XXI3"/>
<dbReference type="STRING" id="7739.C3XXI3"/>
<organism>
    <name type="scientific">Branchiostoma floridae</name>
    <name type="common">Florida lancelet</name>
    <name type="synonym">Amphioxus</name>
    <dbReference type="NCBI Taxonomy" id="7739"/>
    <lineage>
        <taxon>Eukaryota</taxon>
        <taxon>Metazoa</taxon>
        <taxon>Chordata</taxon>
        <taxon>Cephalochordata</taxon>
        <taxon>Leptocardii</taxon>
        <taxon>Amphioxiformes</taxon>
        <taxon>Branchiostomatidae</taxon>
        <taxon>Branchiostoma</taxon>
    </lineage>
</organism>
<dbReference type="AlphaFoldDB" id="C3XXI3"/>
<protein>
    <recommendedName>
        <fullName evidence="3">Coiled-coil domain-containing protein 24</fullName>
    </recommendedName>
</protein>
<name>C3XXI3_BRAFL</name>
<evidence type="ECO:0000256" key="1">
    <source>
        <dbReference type="SAM" id="MobiDB-lite"/>
    </source>
</evidence>
<evidence type="ECO:0000313" key="2">
    <source>
        <dbReference type="EMBL" id="EEN67443.1"/>
    </source>
</evidence>
<sequence length="408" mass="45347">MESPFPDLEASFDLEAYEPPTSLWRTVEEHVPAGELEEVKGILGTTLVEQCMDLHAEVRTLLEIWQDYRDDTDQLIQRGSGGRSGLRSGQLPEPPRQRELIVDEIKFLLQNLKERANSEGRNVQDLLSKHNPGVIQYALTDKATGSRPGTGSRPSTSGSRPSSARSRSGRETPLRRTATPSSDDDRMSISSGMSDQIDRLQDNLNVSRIDQVVEHLRQTLEQECSVLTQDIAFLQAKAQHDEEFRLKTIPNAPLTSDLSREAPTVPCDWVRGQIWTNEGSAQHHCRSPIRQLNKTKTINVFFCFHLSTFHPIPPSVRQDSPCPSVAPFKTGAFHTPSSSWEAVCKEAVESVIRSPAPQVPCSGDAGGSTHASVTAIFCQTHRREKPATTQGRSNKGRREQLGVVRKDE</sequence>
<evidence type="ECO:0008006" key="3">
    <source>
        <dbReference type="Google" id="ProtNLM"/>
    </source>
</evidence>